<keyword evidence="3" id="KW-1185">Reference proteome</keyword>
<accession>S8ECE5</accession>
<sequence>MAMRPAARTWEAFVAELGHLAEEHEDCSNRLEHLFTEAPPTSFDEKPAALSAITNLLKEIWEGPLDNAAVFKLLSEHILTDEWVKAFDTLDCDTTPAIVRAMKIYRAEVRVSNMRTIKRQVDFIDLATEEGCIARNESDKADGQSLVTDHLSVAWISNDRCLPYGRPALRNKTPQVERSERPGDSNKVRTSISPI</sequence>
<protein>
    <submittedName>
        <fullName evidence="2">Uncharacterized protein</fullName>
    </submittedName>
</protein>
<reference evidence="2 3" key="1">
    <citation type="journal article" date="2012" name="Science">
        <title>The Paleozoic origin of enzymatic lignin decomposition reconstructed from 31 fungal genomes.</title>
        <authorList>
            <person name="Floudas D."/>
            <person name="Binder M."/>
            <person name="Riley R."/>
            <person name="Barry K."/>
            <person name="Blanchette R.A."/>
            <person name="Henrissat B."/>
            <person name="Martinez A.T."/>
            <person name="Otillar R."/>
            <person name="Spatafora J.W."/>
            <person name="Yadav J.S."/>
            <person name="Aerts A."/>
            <person name="Benoit I."/>
            <person name="Boyd A."/>
            <person name="Carlson A."/>
            <person name="Copeland A."/>
            <person name="Coutinho P.M."/>
            <person name="de Vries R.P."/>
            <person name="Ferreira P."/>
            <person name="Findley K."/>
            <person name="Foster B."/>
            <person name="Gaskell J."/>
            <person name="Glotzer D."/>
            <person name="Gorecki P."/>
            <person name="Heitman J."/>
            <person name="Hesse C."/>
            <person name="Hori C."/>
            <person name="Igarashi K."/>
            <person name="Jurgens J.A."/>
            <person name="Kallen N."/>
            <person name="Kersten P."/>
            <person name="Kohler A."/>
            <person name="Kuees U."/>
            <person name="Kumar T.K.A."/>
            <person name="Kuo A."/>
            <person name="LaButti K."/>
            <person name="Larrondo L.F."/>
            <person name="Lindquist E."/>
            <person name="Ling A."/>
            <person name="Lombard V."/>
            <person name="Lucas S."/>
            <person name="Lundell T."/>
            <person name="Martin R."/>
            <person name="McLaughlin D.J."/>
            <person name="Morgenstern I."/>
            <person name="Morin E."/>
            <person name="Murat C."/>
            <person name="Nagy L.G."/>
            <person name="Nolan M."/>
            <person name="Ohm R.A."/>
            <person name="Patyshakuliyeva A."/>
            <person name="Rokas A."/>
            <person name="Ruiz-Duenas F.J."/>
            <person name="Sabat G."/>
            <person name="Salamov A."/>
            <person name="Samejima M."/>
            <person name="Schmutz J."/>
            <person name="Slot J.C."/>
            <person name="St John F."/>
            <person name="Stenlid J."/>
            <person name="Sun H."/>
            <person name="Sun S."/>
            <person name="Syed K."/>
            <person name="Tsang A."/>
            <person name="Wiebenga A."/>
            <person name="Young D."/>
            <person name="Pisabarro A."/>
            <person name="Eastwood D.C."/>
            <person name="Martin F."/>
            <person name="Cullen D."/>
            <person name="Grigoriev I.V."/>
            <person name="Hibbett D.S."/>
        </authorList>
    </citation>
    <scope>NUCLEOTIDE SEQUENCE</scope>
    <source>
        <strain evidence="3">FP-58527</strain>
    </source>
</reference>
<dbReference type="Proteomes" id="UP000015241">
    <property type="component" value="Unassembled WGS sequence"/>
</dbReference>
<evidence type="ECO:0000256" key="1">
    <source>
        <dbReference type="SAM" id="MobiDB-lite"/>
    </source>
</evidence>
<gene>
    <name evidence="2" type="ORF">FOMPIDRAFT_1049394</name>
</gene>
<feature type="region of interest" description="Disordered" evidence="1">
    <location>
        <begin position="166"/>
        <end position="195"/>
    </location>
</feature>
<name>S8ECE5_FOMSC</name>
<dbReference type="EMBL" id="KE504146">
    <property type="protein sequence ID" value="EPT00894.1"/>
    <property type="molecule type" value="Genomic_DNA"/>
</dbReference>
<dbReference type="HOGENOM" id="CLU_1396356_0_0_1"/>
<proteinExistence type="predicted"/>
<dbReference type="AlphaFoldDB" id="S8ECE5"/>
<organism evidence="2 3">
    <name type="scientific">Fomitopsis schrenkii</name>
    <name type="common">Brown rot fungus</name>
    <dbReference type="NCBI Taxonomy" id="2126942"/>
    <lineage>
        <taxon>Eukaryota</taxon>
        <taxon>Fungi</taxon>
        <taxon>Dikarya</taxon>
        <taxon>Basidiomycota</taxon>
        <taxon>Agaricomycotina</taxon>
        <taxon>Agaricomycetes</taxon>
        <taxon>Polyporales</taxon>
        <taxon>Fomitopsis</taxon>
    </lineage>
</organism>
<evidence type="ECO:0000313" key="2">
    <source>
        <dbReference type="EMBL" id="EPT00894.1"/>
    </source>
</evidence>
<evidence type="ECO:0000313" key="3">
    <source>
        <dbReference type="Proteomes" id="UP000015241"/>
    </source>
</evidence>
<dbReference type="InParanoid" id="S8ECE5"/>
<feature type="compositionally biased region" description="Basic and acidic residues" evidence="1">
    <location>
        <begin position="175"/>
        <end position="187"/>
    </location>
</feature>